<reference evidence="2 3" key="1">
    <citation type="submission" date="2023-11" db="EMBL/GenBank/DDBJ databases">
        <authorList>
            <person name="Hedman E."/>
            <person name="Englund M."/>
            <person name="Stromberg M."/>
            <person name="Nyberg Akerstrom W."/>
            <person name="Nylinder S."/>
            <person name="Jareborg N."/>
            <person name="Kallberg Y."/>
            <person name="Kronander E."/>
        </authorList>
    </citation>
    <scope>NUCLEOTIDE SEQUENCE [LARGE SCALE GENOMIC DNA]</scope>
</reference>
<dbReference type="AlphaFoldDB" id="A0AAV1KWA7"/>
<evidence type="ECO:0000313" key="3">
    <source>
        <dbReference type="Proteomes" id="UP001314205"/>
    </source>
</evidence>
<dbReference type="SUPFAM" id="SSF53098">
    <property type="entry name" value="Ribonuclease H-like"/>
    <property type="match status" value="1"/>
</dbReference>
<feature type="domain" description="RNase H type-1" evidence="1">
    <location>
        <begin position="30"/>
        <end position="127"/>
    </location>
</feature>
<sequence>MLHPACEEKIDFEIIKYTTSEKLEEPHTSSVQIFTDESKIEGKVGAAISIWRNKQEIDYNKFKLDSFCTVFKAELYAMHQAIQKAKNYQSTYIYSDSRSALEFVKNQSAYQPLAFEIRQDIAKLRSQTRKGSSFKIKNKIKLRKISNFVHKEPN</sequence>
<evidence type="ECO:0000313" key="2">
    <source>
        <dbReference type="EMBL" id="CAK1586825.1"/>
    </source>
</evidence>
<keyword evidence="3" id="KW-1185">Reference proteome</keyword>
<dbReference type="Gene3D" id="3.30.420.10">
    <property type="entry name" value="Ribonuclease H-like superfamily/Ribonuclease H"/>
    <property type="match status" value="1"/>
</dbReference>
<dbReference type="InterPro" id="IPR012337">
    <property type="entry name" value="RNaseH-like_sf"/>
</dbReference>
<dbReference type="GO" id="GO:0003676">
    <property type="term" value="F:nucleic acid binding"/>
    <property type="evidence" value="ECO:0007669"/>
    <property type="project" value="InterPro"/>
</dbReference>
<accession>A0AAV1KWA7</accession>
<evidence type="ECO:0000259" key="1">
    <source>
        <dbReference type="Pfam" id="PF00075"/>
    </source>
</evidence>
<gene>
    <name evidence="2" type="ORF">PARMNEM_LOCUS7726</name>
</gene>
<dbReference type="Proteomes" id="UP001314205">
    <property type="component" value="Unassembled WGS sequence"/>
</dbReference>
<dbReference type="GO" id="GO:0004523">
    <property type="term" value="F:RNA-DNA hybrid ribonuclease activity"/>
    <property type="evidence" value="ECO:0007669"/>
    <property type="project" value="InterPro"/>
</dbReference>
<dbReference type="InterPro" id="IPR036397">
    <property type="entry name" value="RNaseH_sf"/>
</dbReference>
<dbReference type="CDD" id="cd09276">
    <property type="entry name" value="Rnase_HI_RT_non_LTR"/>
    <property type="match status" value="1"/>
</dbReference>
<name>A0AAV1KWA7_9NEOP</name>
<dbReference type="InterPro" id="IPR002156">
    <property type="entry name" value="RNaseH_domain"/>
</dbReference>
<organism evidence="2 3">
    <name type="scientific">Parnassius mnemosyne</name>
    <name type="common">clouded apollo</name>
    <dbReference type="NCBI Taxonomy" id="213953"/>
    <lineage>
        <taxon>Eukaryota</taxon>
        <taxon>Metazoa</taxon>
        <taxon>Ecdysozoa</taxon>
        <taxon>Arthropoda</taxon>
        <taxon>Hexapoda</taxon>
        <taxon>Insecta</taxon>
        <taxon>Pterygota</taxon>
        <taxon>Neoptera</taxon>
        <taxon>Endopterygota</taxon>
        <taxon>Lepidoptera</taxon>
        <taxon>Glossata</taxon>
        <taxon>Ditrysia</taxon>
        <taxon>Papilionoidea</taxon>
        <taxon>Papilionidae</taxon>
        <taxon>Parnassiinae</taxon>
        <taxon>Parnassini</taxon>
        <taxon>Parnassius</taxon>
        <taxon>Driopa</taxon>
    </lineage>
</organism>
<dbReference type="Pfam" id="PF00075">
    <property type="entry name" value="RNase_H"/>
    <property type="match status" value="1"/>
</dbReference>
<protein>
    <recommendedName>
        <fullName evidence="1">RNase H type-1 domain-containing protein</fullName>
    </recommendedName>
</protein>
<dbReference type="EMBL" id="CAVLGL010000081">
    <property type="protein sequence ID" value="CAK1586825.1"/>
    <property type="molecule type" value="Genomic_DNA"/>
</dbReference>
<comment type="caution">
    <text evidence="2">The sequence shown here is derived from an EMBL/GenBank/DDBJ whole genome shotgun (WGS) entry which is preliminary data.</text>
</comment>
<proteinExistence type="predicted"/>